<feature type="compositionally biased region" description="Basic residues" evidence="7">
    <location>
        <begin position="812"/>
        <end position="827"/>
    </location>
</feature>
<dbReference type="InterPro" id="IPR003599">
    <property type="entry name" value="Ig_sub"/>
</dbReference>
<comment type="caution">
    <text evidence="10">The sequence shown here is derived from an EMBL/GenBank/DDBJ whole genome shotgun (WGS) entry which is preliminary data.</text>
</comment>
<dbReference type="PROSITE" id="PS50092">
    <property type="entry name" value="TSP1"/>
    <property type="match status" value="8"/>
</dbReference>
<evidence type="ECO:0000256" key="3">
    <source>
        <dbReference type="ARBA" id="ARBA00022729"/>
    </source>
</evidence>
<dbReference type="PRINTS" id="PR01857">
    <property type="entry name" value="ADAMTSFAMILY"/>
</dbReference>
<dbReference type="GO" id="GO:0004222">
    <property type="term" value="F:metalloendopeptidase activity"/>
    <property type="evidence" value="ECO:0007669"/>
    <property type="project" value="TreeGrafter"/>
</dbReference>
<feature type="region of interest" description="Disordered" evidence="7">
    <location>
        <begin position="324"/>
        <end position="412"/>
    </location>
</feature>
<dbReference type="InterPro" id="IPR036179">
    <property type="entry name" value="Ig-like_dom_sf"/>
</dbReference>
<keyword evidence="4" id="KW-0677">Repeat</keyword>
<keyword evidence="11" id="KW-1185">Reference proteome</keyword>
<dbReference type="PROSITE" id="PS50900">
    <property type="entry name" value="PLAC"/>
    <property type="match status" value="1"/>
</dbReference>
<dbReference type="FunFam" id="2.20.100.10:FF:000009">
    <property type="entry name" value="ADAMTS-like protein 3 isoform A"/>
    <property type="match status" value="1"/>
</dbReference>
<dbReference type="GO" id="GO:0031012">
    <property type="term" value="C:extracellular matrix"/>
    <property type="evidence" value="ECO:0007669"/>
    <property type="project" value="TreeGrafter"/>
</dbReference>
<evidence type="ECO:0000256" key="4">
    <source>
        <dbReference type="ARBA" id="ARBA00022737"/>
    </source>
</evidence>
<feature type="region of interest" description="Disordered" evidence="7">
    <location>
        <begin position="1120"/>
        <end position="1190"/>
    </location>
</feature>
<evidence type="ECO:0000313" key="10">
    <source>
        <dbReference type="EMBL" id="TRY67056.1"/>
    </source>
</evidence>
<feature type="compositionally biased region" description="Polar residues" evidence="7">
    <location>
        <begin position="1140"/>
        <end position="1155"/>
    </location>
</feature>
<dbReference type="STRING" id="6832.A0A553NNQ3"/>
<evidence type="ECO:0000313" key="11">
    <source>
        <dbReference type="Proteomes" id="UP000318571"/>
    </source>
</evidence>
<protein>
    <recommendedName>
        <fullName evidence="12">Ig-like domain-containing protein</fullName>
    </recommendedName>
</protein>
<dbReference type="InterPro" id="IPR000884">
    <property type="entry name" value="TSP1_rpt"/>
</dbReference>
<dbReference type="InterPro" id="IPR003598">
    <property type="entry name" value="Ig_sub2"/>
</dbReference>
<evidence type="ECO:0000256" key="6">
    <source>
        <dbReference type="PIRSR" id="PIRSR613273-3"/>
    </source>
</evidence>
<feature type="region of interest" description="Disordered" evidence="7">
    <location>
        <begin position="808"/>
        <end position="827"/>
    </location>
</feature>
<dbReference type="FunFam" id="2.20.100.10:FF:000005">
    <property type="entry name" value="ADAM metallopeptidase with thrombospondin type 1 motif 9"/>
    <property type="match status" value="2"/>
</dbReference>
<dbReference type="PANTHER" id="PTHR13723:SF313">
    <property type="entry name" value="PEPTIDASE M12B DOMAIN-CONTAINING PROTEIN"/>
    <property type="match status" value="1"/>
</dbReference>
<dbReference type="SMART" id="SM00209">
    <property type="entry name" value="TSP1"/>
    <property type="match status" value="9"/>
</dbReference>
<dbReference type="SUPFAM" id="SSF82895">
    <property type="entry name" value="TSP-1 type 1 repeat"/>
    <property type="match status" value="8"/>
</dbReference>
<sequence length="1500" mass="167405">QVIASRNRFSKWSTWSPCSRSCDGGIATRQRTCRETQCEGLTHEDKICNIQPCPANLLSLGSDFRDQQCALYNDVPYEGQNYLWEAAADENMAEHELCQLHCRASQNPDLAVKMDREAVDGTRCRMNTLDMCIRGECRRVGCDLQLDSDLKVDQCGTCGGNGTGCPNAIFAWEEAPLSRCSVPCGGGYMMAHFVCLNNQTKVQVHDDLCNKATQPPSRMAPCNNRPCPARWEVTDWSECSKSCGGGVRTRDVACIIDKDGKKIKVVNDKCPNLEPPSKEGCNMEECPQWYTGIWSECSVQCGRRGLQHRNVICRDVRGFPSGACNTRGKPPVSQPCRGPGYGKPDCREEEEGARWKKSQVDSSKSDQTPTGWKKIQGFHVEPPLPRQPLETDKPGSGGPDLPTMTPPGQSPLLPQRLIDSVPTEVTTEASFIVEDWGPCSALCGEGFRKRKVECKIFLEFSKTVATLPDHKCPGPKPMETEICFAGLCDFVDQSQGLSTPSATTNSKNPSSDIQSDHFQELEHPLPALALKIERKISYRWKEGGFTTCSESCLGGIQETKILCVDDSLETAVSQVNCKLSERPEVRVQTCNDHPCPPRWNVSDFSDCSKSCGGGIQTRTVTCIQEVRHGKDNILRVDDSFCPQPPPITQQFCNVIDCPINWNASPWTKCSKKCGSGTMYRKVRCQQLLALGEIANKPEDECPRPRPKSEKTCYDRACTSYDYEPSRHIFRSNDNEDDIGSKSKTILPTIKANFYQAYVQEPGKKTVQLKVGGHATVYEGTKVKIACPVKKFNKSMLKWFKGDQMIEQGGSSRRVKKGKHLGGSSKRRRVNRKRVFVTKKGSLRIKRISYADAGTYSCMAKQATASIDIEVKAPFGTEIQIPDPNNFYDPLRAINKYNKERGQENAWDSSSQADNQVYSQNTAVKDEHGLPDGSGLYGVVKHMTDQPYSFDEFSYGKISPLPGGSGTSTMAPWTQEEQWKIFSRKSSDNHRMLIPIQEHTDKATTSPTVEGYMRFNTVETNSKVTEPKIDGGRWPIQGSRFNDDAYFELDSSSTFWDDLDHLDPTHNQMDNAINPFEHTSVSLSSSSSDSTQNNRSTHILSQVLVVLCLVLGKSLTIMNQKRHLDNNPEEKAGTKDAQKDPGTTGSEENPDSSGSQLEEKKDPEDPTNDNSGTKVEYRTDNEEEGDNSDRPIKLDWKIGEWSRCSQTCGGGGIQVRELNCLVVMSDNSTEVIPASLCIDAGMPEPPRNQSCGQQKCPQWISQQWNKCRESDCVAKNTALQKRDVFCGLEDSSAPALEDRYCEAILKPPTSRQCFTRVCKTTWITSDWSEVSAKAKLSTSFLPIWAARPFPELLINLHVCLVCLEVEPQTEFHAINFGSFHFQCSQSCDDGVQTREVTCIWRRFDPGWKKNSEPYTSWKVLKSRGISGSFCTDLKKPRGSRKCKKTSCTGTSDKFVSNSIQDTAQRSQKVCDDQSQYCGLVHSFKMCHIEKYQVQCCRTCTT</sequence>
<evidence type="ECO:0000259" key="9">
    <source>
        <dbReference type="PROSITE" id="PS50900"/>
    </source>
</evidence>
<dbReference type="GO" id="GO:0005576">
    <property type="term" value="C:extracellular region"/>
    <property type="evidence" value="ECO:0007669"/>
    <property type="project" value="UniProtKB-SubCell"/>
</dbReference>
<evidence type="ECO:0000256" key="2">
    <source>
        <dbReference type="ARBA" id="ARBA00022525"/>
    </source>
</evidence>
<accession>A0A553NNQ3</accession>
<reference evidence="10 11" key="1">
    <citation type="journal article" date="2018" name="Nat. Ecol. Evol.">
        <title>Genomic signatures of mitonuclear coevolution across populations of Tigriopus californicus.</title>
        <authorList>
            <person name="Barreto F.S."/>
            <person name="Watson E.T."/>
            <person name="Lima T.G."/>
            <person name="Willett C.S."/>
            <person name="Edmands S."/>
            <person name="Li W."/>
            <person name="Burton R.S."/>
        </authorList>
    </citation>
    <scope>NUCLEOTIDE SEQUENCE [LARGE SCALE GENOMIC DNA]</scope>
    <source>
        <strain evidence="10 11">San Diego</strain>
    </source>
</reference>
<evidence type="ECO:0000259" key="8">
    <source>
        <dbReference type="PROSITE" id="PS50835"/>
    </source>
</evidence>
<evidence type="ECO:0008006" key="12">
    <source>
        <dbReference type="Google" id="ProtNLM"/>
    </source>
</evidence>
<dbReference type="Pfam" id="PF00090">
    <property type="entry name" value="TSP_1"/>
    <property type="match status" value="1"/>
</dbReference>
<organism evidence="10 11">
    <name type="scientific">Tigriopus californicus</name>
    <name type="common">Marine copepod</name>
    <dbReference type="NCBI Taxonomy" id="6832"/>
    <lineage>
        <taxon>Eukaryota</taxon>
        <taxon>Metazoa</taxon>
        <taxon>Ecdysozoa</taxon>
        <taxon>Arthropoda</taxon>
        <taxon>Crustacea</taxon>
        <taxon>Multicrustacea</taxon>
        <taxon>Hexanauplia</taxon>
        <taxon>Copepoda</taxon>
        <taxon>Harpacticoida</taxon>
        <taxon>Harpacticidae</taxon>
        <taxon>Tigriopus</taxon>
    </lineage>
</organism>
<dbReference type="OMA" id="VECVHIR"/>
<feature type="disulfide bond" evidence="6">
    <location>
        <begin position="22"/>
        <end position="53"/>
    </location>
</feature>
<dbReference type="InterPro" id="IPR045371">
    <property type="entry name" value="ADAMTS_CR_3"/>
</dbReference>
<dbReference type="InterPro" id="IPR013273">
    <property type="entry name" value="ADAMTS/ADAMTS-like"/>
</dbReference>
<dbReference type="Gene3D" id="2.60.40.10">
    <property type="entry name" value="Immunoglobulins"/>
    <property type="match status" value="1"/>
</dbReference>
<feature type="domain" description="Ig-like" evidence="8">
    <location>
        <begin position="761"/>
        <end position="867"/>
    </location>
</feature>
<feature type="disulfide bond" evidence="6">
    <location>
        <begin position="18"/>
        <end position="48"/>
    </location>
</feature>
<dbReference type="SMART" id="SM00409">
    <property type="entry name" value="IG"/>
    <property type="match status" value="1"/>
</dbReference>
<dbReference type="SMART" id="SM00408">
    <property type="entry name" value="IGc2"/>
    <property type="match status" value="1"/>
</dbReference>
<dbReference type="GO" id="GO:0006508">
    <property type="term" value="P:proteolysis"/>
    <property type="evidence" value="ECO:0007669"/>
    <property type="project" value="TreeGrafter"/>
</dbReference>
<feature type="compositionally biased region" description="Basic and acidic residues" evidence="7">
    <location>
        <begin position="1121"/>
        <end position="1138"/>
    </location>
</feature>
<dbReference type="GO" id="GO:0030198">
    <property type="term" value="P:extracellular matrix organization"/>
    <property type="evidence" value="ECO:0007669"/>
    <property type="project" value="InterPro"/>
</dbReference>
<dbReference type="Pfam" id="PF19236">
    <property type="entry name" value="ADAMTS_CR_3"/>
    <property type="match status" value="1"/>
</dbReference>
<dbReference type="SUPFAM" id="SSF48726">
    <property type="entry name" value="Immunoglobulin"/>
    <property type="match status" value="1"/>
</dbReference>
<dbReference type="Gene3D" id="2.20.100.10">
    <property type="entry name" value="Thrombospondin type-1 (TSP1) repeat"/>
    <property type="match status" value="9"/>
</dbReference>
<dbReference type="InterPro" id="IPR036383">
    <property type="entry name" value="TSP1_rpt_sf"/>
</dbReference>
<feature type="disulfide bond" evidence="6">
    <location>
        <begin position="33"/>
        <end position="38"/>
    </location>
</feature>
<dbReference type="InterPro" id="IPR013106">
    <property type="entry name" value="Ig_V-set"/>
</dbReference>
<dbReference type="PROSITE" id="PS50835">
    <property type="entry name" value="IG_LIKE"/>
    <property type="match status" value="1"/>
</dbReference>
<dbReference type="InterPro" id="IPR050439">
    <property type="entry name" value="ADAMTS_ADAMTS-like"/>
</dbReference>
<dbReference type="Proteomes" id="UP000318571">
    <property type="component" value="Chromosome 4"/>
</dbReference>
<dbReference type="InterPro" id="IPR010909">
    <property type="entry name" value="PLAC"/>
</dbReference>
<evidence type="ECO:0000256" key="5">
    <source>
        <dbReference type="ARBA" id="ARBA00023157"/>
    </source>
</evidence>
<dbReference type="PANTHER" id="PTHR13723">
    <property type="entry name" value="ADAMTS A DISINTEGRIN AND METALLOPROTEASE WITH THROMBOSPONDIN MOTIFS PROTEASE"/>
    <property type="match status" value="1"/>
</dbReference>
<evidence type="ECO:0000256" key="7">
    <source>
        <dbReference type="SAM" id="MobiDB-lite"/>
    </source>
</evidence>
<keyword evidence="2" id="KW-0964">Secreted</keyword>
<feature type="non-terminal residue" evidence="10">
    <location>
        <position position="1"/>
    </location>
</feature>
<dbReference type="InterPro" id="IPR013783">
    <property type="entry name" value="Ig-like_fold"/>
</dbReference>
<dbReference type="InterPro" id="IPR007110">
    <property type="entry name" value="Ig-like_dom"/>
</dbReference>
<dbReference type="EMBL" id="VCGU01000011">
    <property type="protein sequence ID" value="TRY67056.1"/>
    <property type="molecule type" value="Genomic_DNA"/>
</dbReference>
<gene>
    <name evidence="10" type="ORF">TCAL_02739</name>
</gene>
<comment type="subcellular location">
    <subcellularLocation>
        <location evidence="1">Secreted</location>
    </subcellularLocation>
</comment>
<evidence type="ECO:0000256" key="1">
    <source>
        <dbReference type="ARBA" id="ARBA00004613"/>
    </source>
</evidence>
<keyword evidence="5 6" id="KW-1015">Disulfide bond</keyword>
<keyword evidence="3" id="KW-0732">Signal</keyword>
<name>A0A553NNQ3_TIGCA</name>
<proteinExistence type="predicted"/>
<feature type="domain" description="PLAC" evidence="9">
    <location>
        <begin position="1465"/>
        <end position="1500"/>
    </location>
</feature>
<dbReference type="Pfam" id="PF19030">
    <property type="entry name" value="TSP1_ADAMTS"/>
    <property type="match status" value="8"/>
</dbReference>
<dbReference type="Pfam" id="PF07686">
    <property type="entry name" value="V-set"/>
    <property type="match status" value="1"/>
</dbReference>